<feature type="domain" description="CobW/HypB/UreG nucleotide-binding" evidence="1">
    <location>
        <begin position="19"/>
        <end position="57"/>
    </location>
</feature>
<evidence type="ECO:0000259" key="1">
    <source>
        <dbReference type="Pfam" id="PF02492"/>
    </source>
</evidence>
<dbReference type="Gramene" id="RZC47862">
    <property type="protein sequence ID" value="RZC47862"/>
    <property type="gene ID" value="C5167_040813"/>
</dbReference>
<dbReference type="AlphaFoldDB" id="A0A4Y7IJH6"/>
<dbReference type="InterPro" id="IPR003495">
    <property type="entry name" value="CobW/HypB/UreG_nucleotide-bd"/>
</dbReference>
<dbReference type="Gene3D" id="3.40.50.300">
    <property type="entry name" value="P-loop containing nucleotide triphosphate hydrolases"/>
    <property type="match status" value="1"/>
</dbReference>
<evidence type="ECO:0000313" key="3">
    <source>
        <dbReference type="Proteomes" id="UP000316621"/>
    </source>
</evidence>
<sequence>MIARTYVHNFLGQWVESFAGLANPSPIIQTFYAVDHVFNNVKMDSVVTLVDVVAFQLDEEDDG</sequence>
<evidence type="ECO:0000313" key="2">
    <source>
        <dbReference type="EMBL" id="RZC47862.1"/>
    </source>
</evidence>
<accession>A0A4Y7IJH6</accession>
<keyword evidence="3" id="KW-1185">Reference proteome</keyword>
<dbReference type="Proteomes" id="UP000316621">
    <property type="component" value="Chromosome 1"/>
</dbReference>
<organism evidence="2 3">
    <name type="scientific">Papaver somniferum</name>
    <name type="common">Opium poppy</name>
    <dbReference type="NCBI Taxonomy" id="3469"/>
    <lineage>
        <taxon>Eukaryota</taxon>
        <taxon>Viridiplantae</taxon>
        <taxon>Streptophyta</taxon>
        <taxon>Embryophyta</taxon>
        <taxon>Tracheophyta</taxon>
        <taxon>Spermatophyta</taxon>
        <taxon>Magnoliopsida</taxon>
        <taxon>Ranunculales</taxon>
        <taxon>Papaveraceae</taxon>
        <taxon>Papaveroideae</taxon>
        <taxon>Papaver</taxon>
    </lineage>
</organism>
<dbReference type="Pfam" id="PF02492">
    <property type="entry name" value="cobW"/>
    <property type="match status" value="1"/>
</dbReference>
<gene>
    <name evidence="2" type="ORF">C5167_040813</name>
</gene>
<dbReference type="InterPro" id="IPR027417">
    <property type="entry name" value="P-loop_NTPase"/>
</dbReference>
<proteinExistence type="predicted"/>
<dbReference type="EMBL" id="CM010715">
    <property type="protein sequence ID" value="RZC47862.1"/>
    <property type="molecule type" value="Genomic_DNA"/>
</dbReference>
<reference evidence="2 3" key="1">
    <citation type="journal article" date="2018" name="Science">
        <title>The opium poppy genome and morphinan production.</title>
        <authorList>
            <person name="Guo L."/>
            <person name="Winzer T."/>
            <person name="Yang X."/>
            <person name="Li Y."/>
            <person name="Ning Z."/>
            <person name="He Z."/>
            <person name="Teodor R."/>
            <person name="Lu Y."/>
            <person name="Bowser T.A."/>
            <person name="Graham I.A."/>
            <person name="Ye K."/>
        </authorList>
    </citation>
    <scope>NUCLEOTIDE SEQUENCE [LARGE SCALE GENOMIC DNA]</scope>
    <source>
        <strain evidence="3">cv. HN1</strain>
        <tissue evidence="2">Leaves</tissue>
    </source>
</reference>
<dbReference type="STRING" id="3469.A0A4Y7IJH6"/>
<protein>
    <recommendedName>
        <fullName evidence="1">CobW/HypB/UreG nucleotide-binding domain-containing protein</fullName>
    </recommendedName>
</protein>
<name>A0A4Y7IJH6_PAPSO</name>